<organism evidence="2 3">
    <name type="scientific">Candidatus Gottesmanbacteria bacterium RIFCSPHIGHO2_01_FULL_42_12</name>
    <dbReference type="NCBI Taxonomy" id="1798377"/>
    <lineage>
        <taxon>Bacteria</taxon>
        <taxon>Candidatus Gottesmaniibacteriota</taxon>
    </lineage>
</organism>
<dbReference type="NCBIfam" id="TIGR00254">
    <property type="entry name" value="GGDEF"/>
    <property type="match status" value="1"/>
</dbReference>
<sequence>MLPHEKEERSDESRLIDGIMQMEIDHEKRTVLLGLLYKLLDTDYLTSVLNRRGLRRRLAFLDNRIQRGEIKEACLGFLDIDHFKRDQDSPGFGHEWGDRVIRGVARATVEAVRPVDTVARHGGDEFVVLLATASDTSCVDIESRINDKVSQLEIPGKFKTPRIEVSIGFANYPDNVDSVWKLMSYADERMQEIKRAKGSAR</sequence>
<comment type="caution">
    <text evidence="2">The sequence shown here is derived from an EMBL/GenBank/DDBJ whole genome shotgun (WGS) entry which is preliminary data.</text>
</comment>
<dbReference type="AlphaFoldDB" id="A0A1F5YZJ7"/>
<accession>A0A1F5YZJ7</accession>
<gene>
    <name evidence="2" type="ORF">A2872_00675</name>
</gene>
<dbReference type="Gene3D" id="3.30.70.270">
    <property type="match status" value="1"/>
</dbReference>
<reference evidence="2 3" key="1">
    <citation type="journal article" date="2016" name="Nat. Commun.">
        <title>Thousands of microbial genomes shed light on interconnected biogeochemical processes in an aquifer system.</title>
        <authorList>
            <person name="Anantharaman K."/>
            <person name="Brown C.T."/>
            <person name="Hug L.A."/>
            <person name="Sharon I."/>
            <person name="Castelle C.J."/>
            <person name="Probst A.J."/>
            <person name="Thomas B.C."/>
            <person name="Singh A."/>
            <person name="Wilkins M.J."/>
            <person name="Karaoz U."/>
            <person name="Brodie E.L."/>
            <person name="Williams K.H."/>
            <person name="Hubbard S.S."/>
            <person name="Banfield J.F."/>
        </authorList>
    </citation>
    <scope>NUCLEOTIDE SEQUENCE [LARGE SCALE GENOMIC DNA]</scope>
</reference>
<dbReference type="PROSITE" id="PS50887">
    <property type="entry name" value="GGDEF"/>
    <property type="match status" value="1"/>
</dbReference>
<evidence type="ECO:0000313" key="2">
    <source>
        <dbReference type="EMBL" id="OGG05618.1"/>
    </source>
</evidence>
<proteinExistence type="predicted"/>
<dbReference type="InterPro" id="IPR029787">
    <property type="entry name" value="Nucleotide_cyclase"/>
</dbReference>
<dbReference type="PANTHER" id="PTHR46663:SF2">
    <property type="entry name" value="GGDEF DOMAIN-CONTAINING PROTEIN"/>
    <property type="match status" value="1"/>
</dbReference>
<dbReference type="Proteomes" id="UP000178681">
    <property type="component" value="Unassembled WGS sequence"/>
</dbReference>
<name>A0A1F5YZJ7_9BACT</name>
<evidence type="ECO:0000259" key="1">
    <source>
        <dbReference type="PROSITE" id="PS50887"/>
    </source>
</evidence>
<dbReference type="InterPro" id="IPR052163">
    <property type="entry name" value="DGC-Regulatory_Protein"/>
</dbReference>
<protein>
    <recommendedName>
        <fullName evidence="1">GGDEF domain-containing protein</fullName>
    </recommendedName>
</protein>
<evidence type="ECO:0000313" key="3">
    <source>
        <dbReference type="Proteomes" id="UP000178681"/>
    </source>
</evidence>
<dbReference type="InterPro" id="IPR043128">
    <property type="entry name" value="Rev_trsase/Diguanyl_cyclase"/>
</dbReference>
<dbReference type="Pfam" id="PF00990">
    <property type="entry name" value="GGDEF"/>
    <property type="match status" value="1"/>
</dbReference>
<dbReference type="CDD" id="cd01949">
    <property type="entry name" value="GGDEF"/>
    <property type="match status" value="1"/>
</dbReference>
<dbReference type="PANTHER" id="PTHR46663">
    <property type="entry name" value="DIGUANYLATE CYCLASE DGCT-RELATED"/>
    <property type="match status" value="1"/>
</dbReference>
<dbReference type="EMBL" id="MFJG01000032">
    <property type="protein sequence ID" value="OGG05618.1"/>
    <property type="molecule type" value="Genomic_DNA"/>
</dbReference>
<dbReference type="SUPFAM" id="SSF55073">
    <property type="entry name" value="Nucleotide cyclase"/>
    <property type="match status" value="1"/>
</dbReference>
<dbReference type="STRING" id="1798377.A2872_00675"/>
<feature type="domain" description="GGDEF" evidence="1">
    <location>
        <begin position="71"/>
        <end position="201"/>
    </location>
</feature>
<dbReference type="InterPro" id="IPR000160">
    <property type="entry name" value="GGDEF_dom"/>
</dbReference>
<dbReference type="SMART" id="SM00267">
    <property type="entry name" value="GGDEF"/>
    <property type="match status" value="1"/>
</dbReference>